<evidence type="ECO:0000313" key="1">
    <source>
        <dbReference type="EMBL" id="PIW74644.1"/>
    </source>
</evidence>
<name>A0A2M7IDR6_9BACT</name>
<sequence length="503" mass="57271">MRKDRVKIAVVGAGAAGLGALTALLDKKNNFNIFVYDIGKTIESAPAADNPTQDWIASFYNQIYQKIRSRYSFKFPPAKTHFGEQIARQPVGKKFKIFKSETFGGLTNYWGATMLPFTDKELKNWPIKKEELWPYYEKISRLVGLSACSDELNQYFKKDFSTRPPLRPTAALNRLGQSINQNPSKGKFKIISGINRCGVETRENHPNSCVYCGECLAGCFRDSIYSARKTIREYLKDPRVKYRAGAKVSRLKEKNGLVEIELEDGQLEKGFSKVFLAAGCPSSTEIILRSIGFKDKLTMADNAVYVFPIFYFGRKPKEENKSYFALCNLVLGCLPKNEKAHFAQVQVYPNFDYLWRYNLPAWLWKLVRPVFGFLRSHIFWGRLYLHSDYSQSYSVQLKDNQLVMKHLSQAKPGKYLKDLISSLRSGINHNGFYFPPIPPLRQRVNSHYTSTIPYNGEKIKVSSLGEVMPKVYLCDSSVFPEMPAINPGFTIMANACRIAAKAI</sequence>
<dbReference type="InterPro" id="IPR036188">
    <property type="entry name" value="FAD/NAD-bd_sf"/>
</dbReference>
<reference evidence="2" key="1">
    <citation type="submission" date="2017-09" db="EMBL/GenBank/DDBJ databases">
        <title>Depth-based differentiation of microbial function through sediment-hosted aquifers and enrichment of novel symbionts in the deep terrestrial subsurface.</title>
        <authorList>
            <person name="Probst A.J."/>
            <person name="Ladd B."/>
            <person name="Jarett J.K."/>
            <person name="Geller-Mcgrath D.E."/>
            <person name="Sieber C.M.K."/>
            <person name="Emerson J.B."/>
            <person name="Anantharaman K."/>
            <person name="Thomas B.C."/>
            <person name="Malmstrom R."/>
            <person name="Stieglmeier M."/>
            <person name="Klingl A."/>
            <person name="Woyke T."/>
            <person name="Ryan C.M."/>
            <person name="Banfield J.F."/>
        </authorList>
    </citation>
    <scope>NUCLEOTIDE SEQUENCE [LARGE SCALE GENOMIC DNA]</scope>
</reference>
<dbReference type="SUPFAM" id="SSF51905">
    <property type="entry name" value="FAD/NAD(P)-binding domain"/>
    <property type="match status" value="1"/>
</dbReference>
<dbReference type="AlphaFoldDB" id="A0A2M7IDR6"/>
<proteinExistence type="predicted"/>
<dbReference type="Gene3D" id="3.50.50.60">
    <property type="entry name" value="FAD/NAD(P)-binding domain"/>
    <property type="match status" value="1"/>
</dbReference>
<comment type="caution">
    <text evidence="1">The sequence shown here is derived from an EMBL/GenBank/DDBJ whole genome shotgun (WGS) entry which is preliminary data.</text>
</comment>
<evidence type="ECO:0000313" key="2">
    <source>
        <dbReference type="Proteomes" id="UP000231673"/>
    </source>
</evidence>
<accession>A0A2M7IDR6</accession>
<dbReference type="Proteomes" id="UP000231673">
    <property type="component" value="Unassembled WGS sequence"/>
</dbReference>
<gene>
    <name evidence="1" type="ORF">CO003_01610</name>
</gene>
<organism evidence="1 2">
    <name type="scientific">Candidatus Portnoybacteria bacterium CG_4_8_14_3_um_filter_44_15</name>
    <dbReference type="NCBI Taxonomy" id="1974803"/>
    <lineage>
        <taxon>Bacteria</taxon>
        <taxon>Candidatus Portnoyibacteriota</taxon>
    </lineage>
</organism>
<dbReference type="EMBL" id="PFGW01000033">
    <property type="protein sequence ID" value="PIW74644.1"/>
    <property type="molecule type" value="Genomic_DNA"/>
</dbReference>
<evidence type="ECO:0008006" key="3">
    <source>
        <dbReference type="Google" id="ProtNLM"/>
    </source>
</evidence>
<protein>
    <recommendedName>
        <fullName evidence="3">Glucose-methanol-choline oxidoreductase C-terminal domain-containing protein</fullName>
    </recommendedName>
</protein>